<dbReference type="RefSeq" id="WP_153405070.1">
    <property type="nucleotide sequence ID" value="NZ_ML762435.1"/>
</dbReference>
<evidence type="ECO:0000313" key="2">
    <source>
        <dbReference type="EMBL" id="KAB8129869.1"/>
    </source>
</evidence>
<dbReference type="EMBL" id="WEID01000073">
    <property type="protein sequence ID" value="KAB8129869.1"/>
    <property type="molecule type" value="Genomic_DNA"/>
</dbReference>
<proteinExistence type="predicted"/>
<protein>
    <submittedName>
        <fullName evidence="2">Uncharacterized protein</fullName>
    </submittedName>
</protein>
<evidence type="ECO:0000256" key="1">
    <source>
        <dbReference type="SAM" id="MobiDB-lite"/>
    </source>
</evidence>
<dbReference type="OrthoDB" id="1726239at2"/>
<name>A0A7C8GSB6_9BACI</name>
<dbReference type="AlphaFoldDB" id="A0A7C8GSB6"/>
<keyword evidence="3" id="KW-1185">Reference proteome</keyword>
<organism evidence="2 3">
    <name type="scientific">Gracilibacillus oryzae</name>
    <dbReference type="NCBI Taxonomy" id="1672701"/>
    <lineage>
        <taxon>Bacteria</taxon>
        <taxon>Bacillati</taxon>
        <taxon>Bacillota</taxon>
        <taxon>Bacilli</taxon>
        <taxon>Bacillales</taxon>
        <taxon>Bacillaceae</taxon>
        <taxon>Gracilibacillus</taxon>
    </lineage>
</organism>
<feature type="region of interest" description="Disordered" evidence="1">
    <location>
        <begin position="23"/>
        <end position="43"/>
    </location>
</feature>
<accession>A0A7C8GSB6</accession>
<reference evidence="2 3" key="1">
    <citation type="submission" date="2019-10" db="EMBL/GenBank/DDBJ databases">
        <title>Gracilibacillus sp. nov. isolated from rice seeds.</title>
        <authorList>
            <person name="He S."/>
        </authorList>
    </citation>
    <scope>NUCLEOTIDE SEQUENCE [LARGE SCALE GENOMIC DNA]</scope>
    <source>
        <strain evidence="2 3">TD8</strain>
    </source>
</reference>
<evidence type="ECO:0000313" key="3">
    <source>
        <dbReference type="Proteomes" id="UP000480246"/>
    </source>
</evidence>
<gene>
    <name evidence="2" type="ORF">F9U64_14600</name>
</gene>
<sequence>MRKIKLEQLKSNIERNRMEANTIIRESLPPTRRKKSRSRSAAEREALDKIAVARWQKAVQEGKIKRISKRKMYYDYR</sequence>
<comment type="caution">
    <text evidence="2">The sequence shown here is derived from an EMBL/GenBank/DDBJ whole genome shotgun (WGS) entry which is preliminary data.</text>
</comment>
<dbReference type="Proteomes" id="UP000480246">
    <property type="component" value="Unassembled WGS sequence"/>
</dbReference>